<protein>
    <submittedName>
        <fullName evidence="4">Coiled-coil domain-containing protein 94</fullName>
    </submittedName>
</protein>
<dbReference type="EMBL" id="UYYF01000242">
    <property type="protein sequence ID" value="VDM97265.1"/>
    <property type="molecule type" value="Genomic_DNA"/>
</dbReference>
<feature type="compositionally biased region" description="Basic and acidic residues" evidence="1">
    <location>
        <begin position="129"/>
        <end position="149"/>
    </location>
</feature>
<evidence type="ECO:0000313" key="3">
    <source>
        <dbReference type="Proteomes" id="UP000276776"/>
    </source>
</evidence>
<proteinExistence type="predicted"/>
<feature type="compositionally biased region" description="Acidic residues" evidence="1">
    <location>
        <begin position="179"/>
        <end position="192"/>
    </location>
</feature>
<dbReference type="WBParaSite" id="TCLT_0000169101-mRNA-1">
    <property type="protein sequence ID" value="TCLT_0000169101-mRNA-1"/>
    <property type="gene ID" value="TCLT_0000169101"/>
</dbReference>
<reference evidence="2 3" key="2">
    <citation type="submission" date="2018-11" db="EMBL/GenBank/DDBJ databases">
        <authorList>
            <consortium name="Pathogen Informatics"/>
        </authorList>
    </citation>
    <scope>NUCLEOTIDE SEQUENCE [LARGE SCALE GENOMIC DNA]</scope>
</reference>
<dbReference type="Proteomes" id="UP000276776">
    <property type="component" value="Unassembled WGS sequence"/>
</dbReference>
<accession>A0A0N5CND5</accession>
<reference evidence="4" key="1">
    <citation type="submission" date="2017-02" db="UniProtKB">
        <authorList>
            <consortium name="WormBaseParasite"/>
        </authorList>
    </citation>
    <scope>IDENTIFICATION</scope>
</reference>
<keyword evidence="3" id="KW-1185">Reference proteome</keyword>
<organism evidence="4">
    <name type="scientific">Thelazia callipaeda</name>
    <name type="common">Oriental eyeworm</name>
    <name type="synonym">Parasitic nematode</name>
    <dbReference type="NCBI Taxonomy" id="103827"/>
    <lineage>
        <taxon>Eukaryota</taxon>
        <taxon>Metazoa</taxon>
        <taxon>Ecdysozoa</taxon>
        <taxon>Nematoda</taxon>
        <taxon>Chromadorea</taxon>
        <taxon>Rhabditida</taxon>
        <taxon>Spirurina</taxon>
        <taxon>Spiruromorpha</taxon>
        <taxon>Thelazioidea</taxon>
        <taxon>Thelaziidae</taxon>
        <taxon>Thelazia</taxon>
    </lineage>
</organism>
<sequence>MRSQICKLMIDDLNGIKLCAEIFALNSEILQILKQVSNKKFQKKCEETNEKQSVIVVEKNPQAPMSLVVKDLNHSAKSRTTISSSKLQLHGADSRISQPLSDPNPRTVPSDQSHEKPLKSAEQILKIESTLHDEERKSKKDEQDKKLPEEQLQLMDEALAEKTSHSLEEKSDHSITGVSDEEESVSDEEEIP</sequence>
<evidence type="ECO:0000313" key="4">
    <source>
        <dbReference type="WBParaSite" id="TCLT_0000169101-mRNA-1"/>
    </source>
</evidence>
<dbReference type="AlphaFoldDB" id="A0A0N5CND5"/>
<evidence type="ECO:0000313" key="2">
    <source>
        <dbReference type="EMBL" id="VDM97265.1"/>
    </source>
</evidence>
<feature type="compositionally biased region" description="Basic and acidic residues" evidence="1">
    <location>
        <begin position="159"/>
        <end position="173"/>
    </location>
</feature>
<feature type="region of interest" description="Disordered" evidence="1">
    <location>
        <begin position="79"/>
        <end position="192"/>
    </location>
</feature>
<name>A0A0N5CND5_THECL</name>
<gene>
    <name evidence="2" type="ORF">TCLT_LOCUS1692</name>
</gene>
<evidence type="ECO:0000256" key="1">
    <source>
        <dbReference type="SAM" id="MobiDB-lite"/>
    </source>
</evidence>